<dbReference type="KEGG" id="ssl:SS1G_13985"/>
<proteinExistence type="predicted"/>
<dbReference type="EMBL" id="CH476648">
    <property type="protein sequence ID" value="EDN99125.1"/>
    <property type="molecule type" value="Genomic_DNA"/>
</dbReference>
<dbReference type="GeneID" id="5481118"/>
<evidence type="ECO:0000313" key="1">
    <source>
        <dbReference type="EMBL" id="EDN99125.1"/>
    </source>
</evidence>
<dbReference type="AlphaFoldDB" id="A7F8Q4"/>
<dbReference type="InParanoid" id="A7F8Q4"/>
<accession>A7F8Q4</accession>
<evidence type="ECO:0000313" key="2">
    <source>
        <dbReference type="Proteomes" id="UP000001312"/>
    </source>
</evidence>
<dbReference type="Proteomes" id="UP000001312">
    <property type="component" value="Unassembled WGS sequence"/>
</dbReference>
<name>A7F8Q4_SCLS1</name>
<sequence length="87" mass="10003">MYCDYHRKRENLFYALFYHSSVGEISGDNSKGAAGSLSSVKISCMKDKDLIVHISIFLNIQKLLQRKKDSTIMMKPKTPTGYLTPWR</sequence>
<organism evidence="1 2">
    <name type="scientific">Sclerotinia sclerotiorum (strain ATCC 18683 / 1980 / Ss-1)</name>
    <name type="common">White mold</name>
    <name type="synonym">Whetzelinia sclerotiorum</name>
    <dbReference type="NCBI Taxonomy" id="665079"/>
    <lineage>
        <taxon>Eukaryota</taxon>
        <taxon>Fungi</taxon>
        <taxon>Dikarya</taxon>
        <taxon>Ascomycota</taxon>
        <taxon>Pezizomycotina</taxon>
        <taxon>Leotiomycetes</taxon>
        <taxon>Helotiales</taxon>
        <taxon>Sclerotiniaceae</taxon>
        <taxon>Sclerotinia</taxon>
    </lineage>
</organism>
<protein>
    <submittedName>
        <fullName evidence="1">Uncharacterized protein</fullName>
    </submittedName>
</protein>
<reference evidence="2" key="1">
    <citation type="journal article" date="2011" name="PLoS Genet.">
        <title>Genomic analysis of the necrotrophic fungal pathogens Sclerotinia sclerotiorum and Botrytis cinerea.</title>
        <authorList>
            <person name="Amselem J."/>
            <person name="Cuomo C.A."/>
            <person name="van Kan J.A."/>
            <person name="Viaud M."/>
            <person name="Benito E.P."/>
            <person name="Couloux A."/>
            <person name="Coutinho P.M."/>
            <person name="de Vries R.P."/>
            <person name="Dyer P.S."/>
            <person name="Fillinger S."/>
            <person name="Fournier E."/>
            <person name="Gout L."/>
            <person name="Hahn M."/>
            <person name="Kohn L."/>
            <person name="Lapalu N."/>
            <person name="Plummer K.M."/>
            <person name="Pradier J.M."/>
            <person name="Quevillon E."/>
            <person name="Sharon A."/>
            <person name="Simon A."/>
            <person name="ten Have A."/>
            <person name="Tudzynski B."/>
            <person name="Tudzynski P."/>
            <person name="Wincker P."/>
            <person name="Andrew M."/>
            <person name="Anthouard V."/>
            <person name="Beever R.E."/>
            <person name="Beffa R."/>
            <person name="Benoit I."/>
            <person name="Bouzid O."/>
            <person name="Brault B."/>
            <person name="Chen Z."/>
            <person name="Choquer M."/>
            <person name="Collemare J."/>
            <person name="Cotton P."/>
            <person name="Danchin E.G."/>
            <person name="Da Silva C."/>
            <person name="Gautier A."/>
            <person name="Giraud C."/>
            <person name="Giraud T."/>
            <person name="Gonzalez C."/>
            <person name="Grossetete S."/>
            <person name="Guldener U."/>
            <person name="Henrissat B."/>
            <person name="Howlett B.J."/>
            <person name="Kodira C."/>
            <person name="Kretschmer M."/>
            <person name="Lappartient A."/>
            <person name="Leroch M."/>
            <person name="Levis C."/>
            <person name="Mauceli E."/>
            <person name="Neuveglise C."/>
            <person name="Oeser B."/>
            <person name="Pearson M."/>
            <person name="Poulain J."/>
            <person name="Poussereau N."/>
            <person name="Quesneville H."/>
            <person name="Rascle C."/>
            <person name="Schumacher J."/>
            <person name="Segurens B."/>
            <person name="Sexton A."/>
            <person name="Silva E."/>
            <person name="Sirven C."/>
            <person name="Soanes D.M."/>
            <person name="Talbot N.J."/>
            <person name="Templeton M."/>
            <person name="Yandava C."/>
            <person name="Yarden O."/>
            <person name="Zeng Q."/>
            <person name="Rollins J.A."/>
            <person name="Lebrun M.H."/>
            <person name="Dickman M."/>
        </authorList>
    </citation>
    <scope>NUCLEOTIDE SEQUENCE [LARGE SCALE GENOMIC DNA]</scope>
    <source>
        <strain evidence="2">ATCC 18683 / 1980 / Ss-1</strain>
    </source>
</reference>
<gene>
    <name evidence="1" type="ORF">SS1G_13985</name>
</gene>
<keyword evidence="2" id="KW-1185">Reference proteome</keyword>
<dbReference type="RefSeq" id="XP_001585125.1">
    <property type="nucleotide sequence ID" value="XM_001585075.1"/>
</dbReference>